<keyword evidence="3" id="KW-1185">Reference proteome</keyword>
<accession>A0A5C3KG51</accession>
<evidence type="ECO:0000313" key="3">
    <source>
        <dbReference type="Proteomes" id="UP000307440"/>
    </source>
</evidence>
<evidence type="ECO:0000256" key="1">
    <source>
        <dbReference type="SAM" id="Phobius"/>
    </source>
</evidence>
<organism evidence="2 3">
    <name type="scientific">Coprinopsis marcescibilis</name>
    <name type="common">Agaric fungus</name>
    <name type="synonym">Psathyrella marcescibilis</name>
    <dbReference type="NCBI Taxonomy" id="230819"/>
    <lineage>
        <taxon>Eukaryota</taxon>
        <taxon>Fungi</taxon>
        <taxon>Dikarya</taxon>
        <taxon>Basidiomycota</taxon>
        <taxon>Agaricomycotina</taxon>
        <taxon>Agaricomycetes</taxon>
        <taxon>Agaricomycetidae</taxon>
        <taxon>Agaricales</taxon>
        <taxon>Agaricineae</taxon>
        <taxon>Psathyrellaceae</taxon>
        <taxon>Coprinopsis</taxon>
    </lineage>
</organism>
<feature type="transmembrane region" description="Helical" evidence="1">
    <location>
        <begin position="21"/>
        <end position="40"/>
    </location>
</feature>
<evidence type="ECO:0000313" key="2">
    <source>
        <dbReference type="EMBL" id="TFK18982.1"/>
    </source>
</evidence>
<dbReference type="Proteomes" id="UP000307440">
    <property type="component" value="Unassembled WGS sequence"/>
</dbReference>
<keyword evidence="1" id="KW-0812">Transmembrane</keyword>
<dbReference type="EMBL" id="ML210366">
    <property type="protein sequence ID" value="TFK18982.1"/>
    <property type="molecule type" value="Genomic_DNA"/>
</dbReference>
<name>A0A5C3KG51_COPMA</name>
<gene>
    <name evidence="2" type="ORF">FA15DRAFT_674862</name>
</gene>
<keyword evidence="1" id="KW-1133">Transmembrane helix</keyword>
<dbReference type="OrthoDB" id="3268450at2759"/>
<reference evidence="2 3" key="1">
    <citation type="journal article" date="2019" name="Nat. Ecol. Evol.">
        <title>Megaphylogeny resolves global patterns of mushroom evolution.</title>
        <authorList>
            <person name="Varga T."/>
            <person name="Krizsan K."/>
            <person name="Foldi C."/>
            <person name="Dima B."/>
            <person name="Sanchez-Garcia M."/>
            <person name="Sanchez-Ramirez S."/>
            <person name="Szollosi G.J."/>
            <person name="Szarkandi J.G."/>
            <person name="Papp V."/>
            <person name="Albert L."/>
            <person name="Andreopoulos W."/>
            <person name="Angelini C."/>
            <person name="Antonin V."/>
            <person name="Barry K.W."/>
            <person name="Bougher N.L."/>
            <person name="Buchanan P."/>
            <person name="Buyck B."/>
            <person name="Bense V."/>
            <person name="Catcheside P."/>
            <person name="Chovatia M."/>
            <person name="Cooper J."/>
            <person name="Damon W."/>
            <person name="Desjardin D."/>
            <person name="Finy P."/>
            <person name="Geml J."/>
            <person name="Haridas S."/>
            <person name="Hughes K."/>
            <person name="Justo A."/>
            <person name="Karasinski D."/>
            <person name="Kautmanova I."/>
            <person name="Kiss B."/>
            <person name="Kocsube S."/>
            <person name="Kotiranta H."/>
            <person name="LaButti K.M."/>
            <person name="Lechner B.E."/>
            <person name="Liimatainen K."/>
            <person name="Lipzen A."/>
            <person name="Lukacs Z."/>
            <person name="Mihaltcheva S."/>
            <person name="Morgado L.N."/>
            <person name="Niskanen T."/>
            <person name="Noordeloos M.E."/>
            <person name="Ohm R.A."/>
            <person name="Ortiz-Santana B."/>
            <person name="Ovrebo C."/>
            <person name="Racz N."/>
            <person name="Riley R."/>
            <person name="Savchenko A."/>
            <person name="Shiryaev A."/>
            <person name="Soop K."/>
            <person name="Spirin V."/>
            <person name="Szebenyi C."/>
            <person name="Tomsovsky M."/>
            <person name="Tulloss R.E."/>
            <person name="Uehling J."/>
            <person name="Grigoriev I.V."/>
            <person name="Vagvolgyi C."/>
            <person name="Papp T."/>
            <person name="Martin F.M."/>
            <person name="Miettinen O."/>
            <person name="Hibbett D.S."/>
            <person name="Nagy L.G."/>
        </authorList>
    </citation>
    <scope>NUCLEOTIDE SEQUENCE [LARGE SCALE GENOMIC DNA]</scope>
    <source>
        <strain evidence="2 3">CBS 121175</strain>
    </source>
</reference>
<proteinExistence type="predicted"/>
<keyword evidence="1" id="KW-0472">Membrane</keyword>
<dbReference type="AlphaFoldDB" id="A0A5C3KG51"/>
<feature type="transmembrane region" description="Helical" evidence="1">
    <location>
        <begin position="52"/>
        <end position="70"/>
    </location>
</feature>
<sequence length="111" mass="12936">MDWHPQLQNGNGPEGQVKLTLYHLFVFVSTCAFGFSKAWLAHQGYSTEPTTIDWLSGVLLFLAIYWLGIIERHSDHRMPWLFEYNCLSPVLRMLDRYRQARPPRGGNARLE</sequence>
<protein>
    <submittedName>
        <fullName evidence="2">Uncharacterized protein</fullName>
    </submittedName>
</protein>